<name>Q98KA3_RHILO</name>
<feature type="region of interest" description="Disordered" evidence="3">
    <location>
        <begin position="118"/>
        <end position="138"/>
    </location>
</feature>
<dbReference type="InterPro" id="IPR008258">
    <property type="entry name" value="Transglycosylase_SLT_dom_1"/>
</dbReference>
<sequence length="284" mass="29459">MTCPAFIGANSGLKGQFVQFVGPLAPRCSDINQAAPREHLRVVQTEQDHMQKLTVVTAALAAGVMTFAFSAADAAPLSPRADEGLVAATAKGKAISAKSSRSVKATAKQASAKVEKASWAKAKKSSAKRQTKRGRKTVDMTTTASIGLRNVAASTAAVASSSQYSAIVARYAASYGVPVSLANAVITIESNYRPNMVGSAGEIGLMQVKPATARMMGYNGSAKGLFDPDTNIKYGMKYLALAQNLGGGTTCGTILKYNAGHAATRMNPVSAAYCSKVKVQMAAL</sequence>
<dbReference type="PANTHER" id="PTHR37423">
    <property type="entry name" value="SOLUBLE LYTIC MUREIN TRANSGLYCOSYLASE-RELATED"/>
    <property type="match status" value="1"/>
</dbReference>
<proteinExistence type="inferred from homology"/>
<protein>
    <submittedName>
        <fullName evidence="5">Probable transglycosylase</fullName>
    </submittedName>
</protein>
<comment type="similarity">
    <text evidence="2">Belongs to the virb1 family.</text>
</comment>
<dbReference type="SUPFAM" id="SSF53955">
    <property type="entry name" value="Lysozyme-like"/>
    <property type="match status" value="1"/>
</dbReference>
<accession>Q98KA3</accession>
<evidence type="ECO:0000256" key="2">
    <source>
        <dbReference type="ARBA" id="ARBA00009387"/>
    </source>
</evidence>
<organism evidence="5 6">
    <name type="scientific">Mesorhizobium japonicum (strain LMG 29417 / CECT 9101 / MAFF 303099)</name>
    <name type="common">Mesorhizobium loti (strain MAFF 303099)</name>
    <dbReference type="NCBI Taxonomy" id="266835"/>
    <lineage>
        <taxon>Bacteria</taxon>
        <taxon>Pseudomonadati</taxon>
        <taxon>Pseudomonadota</taxon>
        <taxon>Alphaproteobacteria</taxon>
        <taxon>Hyphomicrobiales</taxon>
        <taxon>Phyllobacteriaceae</taxon>
        <taxon>Mesorhizobium</taxon>
    </lineage>
</organism>
<reference evidence="5 6" key="1">
    <citation type="journal article" date="2000" name="DNA Res.">
        <title>Complete genome structure of the nitrogen-fixing symbiotic bacterium Mesorhizobium loti.</title>
        <authorList>
            <person name="Kaneko T."/>
            <person name="Nakamura Y."/>
            <person name="Sato S."/>
            <person name="Asamizu E."/>
            <person name="Kato T."/>
            <person name="Sasamoto S."/>
            <person name="Watanabe A."/>
            <person name="Idesawa K."/>
            <person name="Ishikawa A."/>
            <person name="Kawashima K."/>
            <person name="Kimura T."/>
            <person name="Kishida Y."/>
            <person name="Kiyokawa C."/>
            <person name="Kohara M."/>
            <person name="Matsumoto M."/>
            <person name="Matsuno A."/>
            <person name="Mochizuki Y."/>
            <person name="Nakayama S."/>
            <person name="Nakazaki N."/>
            <person name="Shimpo S."/>
            <person name="Sugimoto M."/>
            <person name="Takeuchi C."/>
            <person name="Yamada M."/>
            <person name="Tabata S."/>
        </authorList>
    </citation>
    <scope>NUCLEOTIDE SEQUENCE [LARGE SCALE GENOMIC DNA]</scope>
    <source>
        <strain evidence="6">LMG 29417 / CECT 9101 / MAFF 303099</strain>
    </source>
</reference>
<dbReference type="Pfam" id="PF01464">
    <property type="entry name" value="SLT"/>
    <property type="match status" value="1"/>
</dbReference>
<dbReference type="AlphaFoldDB" id="Q98KA3"/>
<evidence type="ECO:0000256" key="3">
    <source>
        <dbReference type="SAM" id="MobiDB-lite"/>
    </source>
</evidence>
<dbReference type="eggNOG" id="COG0741">
    <property type="taxonomic scope" value="Bacteria"/>
</dbReference>
<feature type="domain" description="Transglycosylase SLT" evidence="4">
    <location>
        <begin position="170"/>
        <end position="265"/>
    </location>
</feature>
<dbReference type="Gene3D" id="1.10.530.10">
    <property type="match status" value="1"/>
</dbReference>
<dbReference type="InterPro" id="IPR023346">
    <property type="entry name" value="Lysozyme-like_dom_sf"/>
</dbReference>
<evidence type="ECO:0000256" key="1">
    <source>
        <dbReference type="ARBA" id="ARBA00007734"/>
    </source>
</evidence>
<evidence type="ECO:0000313" key="6">
    <source>
        <dbReference type="Proteomes" id="UP000000552"/>
    </source>
</evidence>
<dbReference type="KEGG" id="mlo:mll1569"/>
<feature type="compositionally biased region" description="Basic residues" evidence="3">
    <location>
        <begin position="121"/>
        <end position="135"/>
    </location>
</feature>
<dbReference type="PANTHER" id="PTHR37423:SF2">
    <property type="entry name" value="MEMBRANE-BOUND LYTIC MUREIN TRANSGLYCOSYLASE C"/>
    <property type="match status" value="1"/>
</dbReference>
<dbReference type="EMBL" id="BA000012">
    <property type="protein sequence ID" value="BAB48911.1"/>
    <property type="molecule type" value="Genomic_DNA"/>
</dbReference>
<evidence type="ECO:0000313" key="5">
    <source>
        <dbReference type="EMBL" id="BAB48911.1"/>
    </source>
</evidence>
<dbReference type="CAZy" id="GH23">
    <property type="family name" value="Glycoside Hydrolase Family 23"/>
</dbReference>
<dbReference type="Proteomes" id="UP000000552">
    <property type="component" value="Chromosome"/>
</dbReference>
<comment type="similarity">
    <text evidence="1">Belongs to the transglycosylase Slt family.</text>
</comment>
<gene>
    <name evidence="5" type="ordered locus">mll1569</name>
</gene>
<dbReference type="HOGENOM" id="CLU_080423_2_1_5"/>
<evidence type="ECO:0000259" key="4">
    <source>
        <dbReference type="Pfam" id="PF01464"/>
    </source>
</evidence>